<keyword evidence="3" id="KW-1185">Reference proteome</keyword>
<sequence length="48" mass="5378">MTLTATSFDWVRALVHKESAIVLQPGKEYLVEARLLPIARERGLPDVS</sequence>
<name>A0ABW4X836_9ACTN</name>
<comment type="caution">
    <text evidence="2">The sequence shown here is derived from an EMBL/GenBank/DDBJ whole genome shotgun (WGS) entry which is preliminary data.</text>
</comment>
<feature type="non-terminal residue" evidence="2">
    <location>
        <position position="48"/>
    </location>
</feature>
<accession>A0ABW4X836</accession>
<dbReference type="Gene3D" id="1.10.155.10">
    <property type="entry name" value="Chemotaxis receptor methyltransferase CheR, N-terminal domain"/>
    <property type="match status" value="1"/>
</dbReference>
<dbReference type="InterPro" id="IPR036804">
    <property type="entry name" value="CheR_N_sf"/>
</dbReference>
<gene>
    <name evidence="2" type="ORF">ACFSHS_06650</name>
</gene>
<proteinExistence type="predicted"/>
<dbReference type="Proteomes" id="UP001597402">
    <property type="component" value="Unassembled WGS sequence"/>
</dbReference>
<reference evidence="3" key="1">
    <citation type="journal article" date="2019" name="Int. J. Syst. Evol. Microbiol.">
        <title>The Global Catalogue of Microorganisms (GCM) 10K type strain sequencing project: providing services to taxonomists for standard genome sequencing and annotation.</title>
        <authorList>
            <consortium name="The Broad Institute Genomics Platform"/>
            <consortium name="The Broad Institute Genome Sequencing Center for Infectious Disease"/>
            <person name="Wu L."/>
            <person name="Ma J."/>
        </authorList>
    </citation>
    <scope>NUCLEOTIDE SEQUENCE [LARGE SCALE GENOMIC DNA]</scope>
    <source>
        <strain evidence="3">JCM 3338</strain>
    </source>
</reference>
<dbReference type="EMBL" id="JBHUHP010000006">
    <property type="protein sequence ID" value="MFD2091254.1"/>
    <property type="molecule type" value="Genomic_DNA"/>
</dbReference>
<protein>
    <submittedName>
        <fullName evidence="2">Chemotaxis protein CheR</fullName>
    </submittedName>
</protein>
<feature type="domain" description="Chemotaxis receptor methyltransferase CheR N-terminal" evidence="1">
    <location>
        <begin position="8"/>
        <end position="48"/>
    </location>
</feature>
<evidence type="ECO:0000313" key="2">
    <source>
        <dbReference type="EMBL" id="MFD2091254.1"/>
    </source>
</evidence>
<evidence type="ECO:0000313" key="3">
    <source>
        <dbReference type="Proteomes" id="UP001597402"/>
    </source>
</evidence>
<dbReference type="Pfam" id="PF03705">
    <property type="entry name" value="CheR_N"/>
    <property type="match status" value="1"/>
</dbReference>
<dbReference type="SUPFAM" id="SSF47757">
    <property type="entry name" value="Chemotaxis receptor methyltransferase CheR, N-terminal domain"/>
    <property type="match status" value="1"/>
</dbReference>
<organism evidence="2 3">
    <name type="scientific">Blastococcus deserti</name>
    <dbReference type="NCBI Taxonomy" id="2259033"/>
    <lineage>
        <taxon>Bacteria</taxon>
        <taxon>Bacillati</taxon>
        <taxon>Actinomycetota</taxon>
        <taxon>Actinomycetes</taxon>
        <taxon>Geodermatophilales</taxon>
        <taxon>Geodermatophilaceae</taxon>
        <taxon>Blastococcus</taxon>
    </lineage>
</organism>
<evidence type="ECO:0000259" key="1">
    <source>
        <dbReference type="Pfam" id="PF03705"/>
    </source>
</evidence>
<dbReference type="InterPro" id="IPR022641">
    <property type="entry name" value="CheR_N"/>
</dbReference>